<keyword evidence="4" id="KW-1185">Reference proteome</keyword>
<dbReference type="Pfam" id="PF13590">
    <property type="entry name" value="DUF4136"/>
    <property type="match status" value="1"/>
</dbReference>
<dbReference type="AlphaFoldDB" id="A0AAE3R914"/>
<dbReference type="EMBL" id="JASJOU010000007">
    <property type="protein sequence ID" value="MDJ1502958.1"/>
    <property type="molecule type" value="Genomic_DNA"/>
</dbReference>
<keyword evidence="1" id="KW-0732">Signal</keyword>
<protein>
    <submittedName>
        <fullName evidence="3">DUF4136 domain-containing protein</fullName>
    </submittedName>
</protein>
<evidence type="ECO:0000313" key="3">
    <source>
        <dbReference type="EMBL" id="MDJ1502958.1"/>
    </source>
</evidence>
<dbReference type="Proteomes" id="UP001232063">
    <property type="component" value="Unassembled WGS sequence"/>
</dbReference>
<dbReference type="RefSeq" id="WP_314513352.1">
    <property type="nucleotide sequence ID" value="NZ_JASJOU010000007.1"/>
</dbReference>
<gene>
    <name evidence="3" type="ORF">QNI22_19975</name>
</gene>
<comment type="caution">
    <text evidence="3">The sequence shown here is derived from an EMBL/GenBank/DDBJ whole genome shotgun (WGS) entry which is preliminary data.</text>
</comment>
<proteinExistence type="predicted"/>
<feature type="chain" id="PRO_5042027265" evidence="1">
    <location>
        <begin position="22"/>
        <end position="207"/>
    </location>
</feature>
<reference evidence="3" key="1">
    <citation type="submission" date="2023-05" db="EMBL/GenBank/DDBJ databases">
        <authorList>
            <person name="Zhang X."/>
        </authorList>
    </citation>
    <scope>NUCLEOTIDE SEQUENCE</scope>
    <source>
        <strain evidence="3">BD1B2-1</strain>
    </source>
</reference>
<evidence type="ECO:0000259" key="2">
    <source>
        <dbReference type="Pfam" id="PF13590"/>
    </source>
</evidence>
<name>A0AAE3R914_9BACT</name>
<evidence type="ECO:0000313" key="4">
    <source>
        <dbReference type="Proteomes" id="UP001232063"/>
    </source>
</evidence>
<accession>A0AAE3R914</accession>
<sequence>MKTIKMRVVACIAFLSLFVMGGCASLVSTQVAPQASLGQYKTFGWLKPDVKVGSNPLYNSKLLDRNIQYALESELTKRGMVHTESQPDLLLQYHTYTEKKRQSYNGYNYYPYGGFYPFGWGRMYGWGMMPYYGNGYNRSYTYTEGTLVIDMIDAKTKELLWRGSIQGNVDNVKRLQQQVAKGVEAIMKKYPVPRLQDSQQNEKPIVS</sequence>
<dbReference type="Gene3D" id="3.30.160.670">
    <property type="match status" value="1"/>
</dbReference>
<dbReference type="InterPro" id="IPR025411">
    <property type="entry name" value="DUF4136"/>
</dbReference>
<feature type="domain" description="DUF4136" evidence="2">
    <location>
        <begin position="27"/>
        <end position="191"/>
    </location>
</feature>
<feature type="signal peptide" evidence="1">
    <location>
        <begin position="1"/>
        <end position="21"/>
    </location>
</feature>
<organism evidence="3 4">
    <name type="scientific">Xanthocytophaga agilis</name>
    <dbReference type="NCBI Taxonomy" id="3048010"/>
    <lineage>
        <taxon>Bacteria</taxon>
        <taxon>Pseudomonadati</taxon>
        <taxon>Bacteroidota</taxon>
        <taxon>Cytophagia</taxon>
        <taxon>Cytophagales</taxon>
        <taxon>Rhodocytophagaceae</taxon>
        <taxon>Xanthocytophaga</taxon>
    </lineage>
</organism>
<dbReference type="PROSITE" id="PS51257">
    <property type="entry name" value="PROKAR_LIPOPROTEIN"/>
    <property type="match status" value="1"/>
</dbReference>
<evidence type="ECO:0000256" key="1">
    <source>
        <dbReference type="SAM" id="SignalP"/>
    </source>
</evidence>